<comment type="catalytic activity">
    <reaction evidence="7">
        <text>a peptidoglycan chain = a peptidoglycan chain with N-acetyl-1,6-anhydromuramyl-[peptide] at the reducing end + a peptidoglycan chain with N-acetylglucosamine at the non-reducing end.</text>
        <dbReference type="EC" id="4.2.2.29"/>
    </reaction>
</comment>
<dbReference type="GO" id="GO:0005886">
    <property type="term" value="C:plasma membrane"/>
    <property type="evidence" value="ECO:0007669"/>
    <property type="project" value="UniProtKB-SubCell"/>
</dbReference>
<dbReference type="AlphaFoldDB" id="A0A2H9VKX4"/>
<dbReference type="GO" id="GO:0009252">
    <property type="term" value="P:peptidoglycan biosynthetic process"/>
    <property type="evidence" value="ECO:0007669"/>
    <property type="project" value="UniProtKB-UniRule"/>
</dbReference>
<dbReference type="HAMAP" id="MF_02065">
    <property type="entry name" value="MltG"/>
    <property type="match status" value="1"/>
</dbReference>
<dbReference type="EC" id="4.2.2.29" evidence="7"/>
<keyword evidence="1 7" id="KW-1003">Cell membrane</keyword>
<accession>A0A2H9VKX4</accession>
<dbReference type="Gene3D" id="3.30.1490.480">
    <property type="entry name" value="Endolytic murein transglycosylase"/>
    <property type="match status" value="1"/>
</dbReference>
<dbReference type="OrthoDB" id="9814591at2"/>
<feature type="site" description="Important for catalytic activity" evidence="7">
    <location>
        <position position="226"/>
    </location>
</feature>
<dbReference type="Pfam" id="PF02618">
    <property type="entry name" value="YceG"/>
    <property type="match status" value="1"/>
</dbReference>
<gene>
    <name evidence="7" type="primary">mltG</name>
    <name evidence="8" type="ORF">CLV57_2135</name>
</gene>
<evidence type="ECO:0000256" key="3">
    <source>
        <dbReference type="ARBA" id="ARBA00022989"/>
    </source>
</evidence>
<dbReference type="PANTHER" id="PTHR30518">
    <property type="entry name" value="ENDOLYTIC MUREIN TRANSGLYCOSYLASE"/>
    <property type="match status" value="1"/>
</dbReference>
<name>A0A2H9VKX4_9SPHI</name>
<keyword evidence="6 7" id="KW-0961">Cell wall biogenesis/degradation</keyword>
<dbReference type="CDD" id="cd08010">
    <property type="entry name" value="MltG_like"/>
    <property type="match status" value="1"/>
</dbReference>
<evidence type="ECO:0000256" key="1">
    <source>
        <dbReference type="ARBA" id="ARBA00022475"/>
    </source>
</evidence>
<dbReference type="RefSeq" id="WP_100341382.1">
    <property type="nucleotide sequence ID" value="NZ_PGFJ01000002.1"/>
</dbReference>
<dbReference type="Gene3D" id="3.30.160.60">
    <property type="entry name" value="Classic Zinc Finger"/>
    <property type="match status" value="1"/>
</dbReference>
<comment type="subcellular location">
    <subcellularLocation>
        <location evidence="7">Cell membrane</location>
        <topology evidence="7">Single-pass membrane protein</topology>
    </subcellularLocation>
</comment>
<dbReference type="GO" id="GO:0071555">
    <property type="term" value="P:cell wall organization"/>
    <property type="evidence" value="ECO:0007669"/>
    <property type="project" value="UniProtKB-KW"/>
</dbReference>
<dbReference type="GO" id="GO:0008932">
    <property type="term" value="F:lytic endotransglycosylase activity"/>
    <property type="evidence" value="ECO:0007669"/>
    <property type="project" value="UniProtKB-UniRule"/>
</dbReference>
<comment type="function">
    <text evidence="7">Functions as a peptidoglycan terminase that cleaves nascent peptidoglycan strands endolytically to terminate their elongation.</text>
</comment>
<evidence type="ECO:0000256" key="2">
    <source>
        <dbReference type="ARBA" id="ARBA00022692"/>
    </source>
</evidence>
<keyword evidence="4 7" id="KW-0472">Membrane</keyword>
<comment type="similarity">
    <text evidence="7">Belongs to the transglycosylase MltG family.</text>
</comment>
<keyword evidence="3 7" id="KW-1133">Transmembrane helix</keyword>
<evidence type="ECO:0000313" key="9">
    <source>
        <dbReference type="Proteomes" id="UP000242687"/>
    </source>
</evidence>
<evidence type="ECO:0000256" key="5">
    <source>
        <dbReference type="ARBA" id="ARBA00023239"/>
    </source>
</evidence>
<dbReference type="PANTHER" id="PTHR30518:SF2">
    <property type="entry name" value="ENDOLYTIC MUREIN TRANSGLYCOSYLASE"/>
    <property type="match status" value="1"/>
</dbReference>
<dbReference type="InterPro" id="IPR003770">
    <property type="entry name" value="MLTG-like"/>
</dbReference>
<comment type="caution">
    <text evidence="8">The sequence shown here is derived from an EMBL/GenBank/DDBJ whole genome shotgun (WGS) entry which is preliminary data.</text>
</comment>
<feature type="transmembrane region" description="Helical" evidence="7">
    <location>
        <begin position="15"/>
        <end position="36"/>
    </location>
</feature>
<reference evidence="8 9" key="1">
    <citation type="submission" date="2017-11" db="EMBL/GenBank/DDBJ databases">
        <title>Genomic Encyclopedia of Archaeal and Bacterial Type Strains, Phase II (KMG-II): From Individual Species to Whole Genera.</title>
        <authorList>
            <person name="Goeker M."/>
        </authorList>
    </citation>
    <scope>NUCLEOTIDE SEQUENCE [LARGE SCALE GENOMIC DNA]</scope>
    <source>
        <strain evidence="8 9">DSM 28175</strain>
    </source>
</reference>
<evidence type="ECO:0000256" key="6">
    <source>
        <dbReference type="ARBA" id="ARBA00023316"/>
    </source>
</evidence>
<dbReference type="Proteomes" id="UP000242687">
    <property type="component" value="Unassembled WGS sequence"/>
</dbReference>
<keyword evidence="5 7" id="KW-0456">Lyase</keyword>
<dbReference type="NCBIfam" id="TIGR00247">
    <property type="entry name" value="endolytic transglycosylase MltG"/>
    <property type="match status" value="1"/>
</dbReference>
<evidence type="ECO:0000256" key="7">
    <source>
        <dbReference type="HAMAP-Rule" id="MF_02065"/>
    </source>
</evidence>
<keyword evidence="9" id="KW-1185">Reference proteome</keyword>
<sequence length="351" mass="39883">MTQKASTGSSPVKKFIIALVVVIVLAFGGTGLFYYLKFFGPNVTGNEEYLYIRTGSSFSDVYQTIRQKEIVRDSADFLWAAQNMKYPARVKPGRYRLKEGMSNRALINMLAIGNQEPVKLSFHNIRLKEQFAAFAAKNLEPDSAAIIQLLDSAEYVKQFGFTTDDVYVAFMPDSYELYWNTTPEKLFKKMYDHYEAFWTKDRKDKAAAVNLTPAQVSILASIVDAEALKDDEMPTIAGLYLNRLKKGMKLESDPTVIFAMKDFTIRRVLNKYLSTPSPYNTYANKGLPPGPIMMPSVNAVKAVLNYKPSNYIYMCAKEDFSGYHNFTDNVAQHLINARKFQQALNERNIKK</sequence>
<evidence type="ECO:0000256" key="4">
    <source>
        <dbReference type="ARBA" id="ARBA00023136"/>
    </source>
</evidence>
<dbReference type="EMBL" id="PGFJ01000002">
    <property type="protein sequence ID" value="PJJ79011.1"/>
    <property type="molecule type" value="Genomic_DNA"/>
</dbReference>
<proteinExistence type="inferred from homology"/>
<keyword evidence="2 7" id="KW-0812">Transmembrane</keyword>
<organism evidence="8 9">
    <name type="scientific">Mucilaginibacter auburnensis</name>
    <dbReference type="NCBI Taxonomy" id="1457233"/>
    <lineage>
        <taxon>Bacteria</taxon>
        <taxon>Pseudomonadati</taxon>
        <taxon>Bacteroidota</taxon>
        <taxon>Sphingobacteriia</taxon>
        <taxon>Sphingobacteriales</taxon>
        <taxon>Sphingobacteriaceae</taxon>
        <taxon>Mucilaginibacter</taxon>
    </lineage>
</organism>
<protein>
    <recommendedName>
        <fullName evidence="7">Endolytic murein transglycosylase</fullName>
        <ecNumber evidence="7">4.2.2.29</ecNumber>
    </recommendedName>
    <alternativeName>
        <fullName evidence="7">Peptidoglycan lytic transglycosylase</fullName>
    </alternativeName>
    <alternativeName>
        <fullName evidence="7">Peptidoglycan polymerization terminase</fullName>
    </alternativeName>
</protein>
<evidence type="ECO:0000313" key="8">
    <source>
        <dbReference type="EMBL" id="PJJ79011.1"/>
    </source>
</evidence>